<dbReference type="EMBL" id="QLMJ01000016">
    <property type="protein sequence ID" value="RAK30433.1"/>
    <property type="molecule type" value="Genomic_DNA"/>
</dbReference>
<evidence type="ECO:0000256" key="7">
    <source>
        <dbReference type="ARBA" id="ARBA00023239"/>
    </source>
</evidence>
<accession>A0A327Z5N5</accession>
<evidence type="ECO:0000256" key="2">
    <source>
        <dbReference type="ARBA" id="ARBA00004613"/>
    </source>
</evidence>
<dbReference type="InterPro" id="IPR006626">
    <property type="entry name" value="PbH1"/>
</dbReference>
<evidence type="ECO:0000313" key="11">
    <source>
        <dbReference type="EMBL" id="RAK30433.1"/>
    </source>
</evidence>
<keyword evidence="7 11" id="KW-0456">Lyase</keyword>
<dbReference type="Gene3D" id="2.160.20.10">
    <property type="entry name" value="Single-stranded right-handed beta-helix, Pectin lyase-like"/>
    <property type="match status" value="1"/>
</dbReference>
<dbReference type="InterPro" id="IPR012334">
    <property type="entry name" value="Pectin_lyas_fold"/>
</dbReference>
<dbReference type="InterPro" id="IPR006311">
    <property type="entry name" value="TAT_signal"/>
</dbReference>
<evidence type="ECO:0000256" key="8">
    <source>
        <dbReference type="ARBA" id="ARBA00038263"/>
    </source>
</evidence>
<sequence>MTTHSRRTLLKKAAITAASVLTVAGAGIAAIGTADAATATTFYVATTGSDSNAGTLAAPFATIQKAIGAVAAGGTIAVRGGTHALTSNIQITKSGTAAAPITLTAYNSEKVIIDGEALGYTPGAVGSSIPAAQRGAIHMEASYWKLSGLEITHGPYGVYCNKCNNNTFDRLVVHDNYETGFQLQGASANNLILNLDSYQNRDPRKNGESADGLGIKEGSGTGNIVRGARLWNNVDDGFDAWSFSSPITIQNSIAYGNGYNRWSIPNFSGDGNGFKLGGSSGTGPAASHAVSNSMAFSNAAHGFTDNGNTGAITVGRSTAYKNVKTGFDVDGGSTSKLTANLASGNGTAVALGKSTASGNSWNIGGTWTLLSTSTSVITGARAADGSIPSSSFLVPANGSAVGAKI</sequence>
<comment type="similarity">
    <text evidence="8">Belongs to the polysaccharide lyase 9 family.</text>
</comment>
<dbReference type="GO" id="GO:0046872">
    <property type="term" value="F:metal ion binding"/>
    <property type="evidence" value="ECO:0007669"/>
    <property type="project" value="UniProtKB-KW"/>
</dbReference>
<dbReference type="Pfam" id="PF22842">
    <property type="entry name" value="Pel9A-like_beta_helix"/>
    <property type="match status" value="1"/>
</dbReference>
<evidence type="ECO:0000259" key="10">
    <source>
        <dbReference type="Pfam" id="PF22842"/>
    </source>
</evidence>
<feature type="chain" id="PRO_5016456123" evidence="9">
    <location>
        <begin position="37"/>
        <end position="405"/>
    </location>
</feature>
<dbReference type="SUPFAM" id="SSF51126">
    <property type="entry name" value="Pectin lyase-like"/>
    <property type="match status" value="1"/>
</dbReference>
<feature type="signal peptide" evidence="9">
    <location>
        <begin position="1"/>
        <end position="36"/>
    </location>
</feature>
<dbReference type="PANTHER" id="PTHR40088:SF1">
    <property type="entry name" value="PECTATE LYASE PEL9"/>
    <property type="match status" value="1"/>
</dbReference>
<evidence type="ECO:0000313" key="12">
    <source>
        <dbReference type="Proteomes" id="UP000249341"/>
    </source>
</evidence>
<protein>
    <submittedName>
        <fullName evidence="11">Parallel beta helix pectate lyase-like protein</fullName>
    </submittedName>
</protein>
<evidence type="ECO:0000256" key="9">
    <source>
        <dbReference type="SAM" id="SignalP"/>
    </source>
</evidence>
<keyword evidence="12" id="KW-1185">Reference proteome</keyword>
<comment type="caution">
    <text evidence="11">The sequence shown here is derived from an EMBL/GenBank/DDBJ whole genome shotgun (WGS) entry which is preliminary data.</text>
</comment>
<evidence type="ECO:0000256" key="4">
    <source>
        <dbReference type="ARBA" id="ARBA00022723"/>
    </source>
</evidence>
<dbReference type="GO" id="GO:0016837">
    <property type="term" value="F:carbon-oxygen lyase activity, acting on polysaccharides"/>
    <property type="evidence" value="ECO:0007669"/>
    <property type="project" value="TreeGrafter"/>
</dbReference>
<comment type="cofactor">
    <cofactor evidence="1">
        <name>Ca(2+)</name>
        <dbReference type="ChEBI" id="CHEBI:29108"/>
    </cofactor>
</comment>
<name>A0A327Z5N5_9ACTN</name>
<evidence type="ECO:0000256" key="1">
    <source>
        <dbReference type="ARBA" id="ARBA00001913"/>
    </source>
</evidence>
<evidence type="ECO:0000256" key="6">
    <source>
        <dbReference type="ARBA" id="ARBA00022837"/>
    </source>
</evidence>
<dbReference type="SMART" id="SM00710">
    <property type="entry name" value="PbH1"/>
    <property type="match status" value="5"/>
</dbReference>
<dbReference type="InterPro" id="IPR052052">
    <property type="entry name" value="Polysaccharide_Lyase_9"/>
</dbReference>
<dbReference type="Proteomes" id="UP000249341">
    <property type="component" value="Unassembled WGS sequence"/>
</dbReference>
<proteinExistence type="inferred from homology"/>
<feature type="domain" description="Pel9A-like right handed beta-helix region" evidence="10">
    <location>
        <begin position="162"/>
        <end position="321"/>
    </location>
</feature>
<keyword evidence="3" id="KW-0964">Secreted</keyword>
<evidence type="ECO:0000256" key="5">
    <source>
        <dbReference type="ARBA" id="ARBA00022729"/>
    </source>
</evidence>
<dbReference type="AlphaFoldDB" id="A0A327Z5N5"/>
<comment type="subcellular location">
    <subcellularLocation>
        <location evidence="2">Secreted</location>
    </subcellularLocation>
</comment>
<evidence type="ECO:0000256" key="3">
    <source>
        <dbReference type="ARBA" id="ARBA00022525"/>
    </source>
</evidence>
<dbReference type="InterPro" id="IPR011050">
    <property type="entry name" value="Pectin_lyase_fold/virulence"/>
</dbReference>
<keyword evidence="5 9" id="KW-0732">Signal</keyword>
<dbReference type="GO" id="GO:0005576">
    <property type="term" value="C:extracellular region"/>
    <property type="evidence" value="ECO:0007669"/>
    <property type="project" value="UniProtKB-SubCell"/>
</dbReference>
<gene>
    <name evidence="11" type="ORF">B0I29_11692</name>
</gene>
<organism evidence="11 12">
    <name type="scientific">Actinoplanes lutulentus</name>
    <dbReference type="NCBI Taxonomy" id="1287878"/>
    <lineage>
        <taxon>Bacteria</taxon>
        <taxon>Bacillati</taxon>
        <taxon>Actinomycetota</taxon>
        <taxon>Actinomycetes</taxon>
        <taxon>Micromonosporales</taxon>
        <taxon>Micromonosporaceae</taxon>
        <taxon>Actinoplanes</taxon>
    </lineage>
</organism>
<keyword evidence="4" id="KW-0479">Metal-binding</keyword>
<reference evidence="11 12" key="1">
    <citation type="submission" date="2018-06" db="EMBL/GenBank/DDBJ databases">
        <title>Genomic Encyclopedia of Type Strains, Phase III (KMG-III): the genomes of soil and plant-associated and newly described type strains.</title>
        <authorList>
            <person name="Whitman W."/>
        </authorList>
    </citation>
    <scope>NUCLEOTIDE SEQUENCE [LARGE SCALE GENOMIC DNA]</scope>
    <source>
        <strain evidence="11 12">CGMCC 4.7090</strain>
    </source>
</reference>
<dbReference type="PANTHER" id="PTHR40088">
    <property type="entry name" value="PECTATE LYASE (EUROFUNG)"/>
    <property type="match status" value="1"/>
</dbReference>
<keyword evidence="6" id="KW-0106">Calcium</keyword>
<dbReference type="InterPro" id="IPR053868">
    <property type="entry name" value="Pel9A-like_beta_helix"/>
</dbReference>
<dbReference type="PROSITE" id="PS51318">
    <property type="entry name" value="TAT"/>
    <property type="match status" value="1"/>
</dbReference>
<dbReference type="RefSeq" id="WP_245972820.1">
    <property type="nucleotide sequence ID" value="NZ_JACHWI010000007.1"/>
</dbReference>